<dbReference type="Pfam" id="PF06200">
    <property type="entry name" value="tify"/>
    <property type="match status" value="1"/>
</dbReference>
<keyword evidence="2" id="KW-0539">Nucleus</keyword>
<comment type="caution">
    <text evidence="5">The sequence shown here is derived from an EMBL/GenBank/DDBJ whole genome shotgun (WGS) entry which is preliminary data.</text>
</comment>
<dbReference type="PROSITE" id="PS51320">
    <property type="entry name" value="TIFY"/>
    <property type="match status" value="1"/>
</dbReference>
<feature type="region of interest" description="Disordered" evidence="3">
    <location>
        <begin position="1"/>
        <end position="33"/>
    </location>
</feature>
<evidence type="ECO:0000313" key="5">
    <source>
        <dbReference type="EMBL" id="CAA0832141.1"/>
    </source>
</evidence>
<comment type="function">
    <text evidence="2">Repressor of jasmonate responses.</text>
</comment>
<comment type="subcellular location">
    <subcellularLocation>
        <location evidence="2">Nucleus</location>
    </subcellularLocation>
</comment>
<sequence length="345" mass="37830">MSESHDAPSADVAAKPIPDKTPEDSTGKCLLDRPLHQLTEDDIAQLTREDCRRYLMEKGMRRPSWNKSQAIQQVIMLKKLLEADPEAGSVKGPNHTGHGSSYAVKESVPSFAPKGKCRDEQISVASKGKTPHHIADLNKPDRSEGFSGTFAAAKDESSRPRIVCTTDIGAGQMTIFYGGKVNVYDDIPADKARAIMHIAASPLDFQEEQLTDAKILQPLPVLPKPHSTKMRQTSADVSFSHFQIANMKDNSPMHGEDNMMLLEGTPVEGPSGRKASVQRYLEKKKDRFKSKRKGGFTSCASLDMYFNHQVCNQIPTIDSSLESDSLQNACISTGLSNKGLQVDST</sequence>
<dbReference type="InterPro" id="IPR010399">
    <property type="entry name" value="Tify_dom"/>
</dbReference>
<dbReference type="PANTHER" id="PTHR33077:SF60">
    <property type="entry name" value="TIFY DOMAIN-CONTAINING PROTEIN"/>
    <property type="match status" value="1"/>
</dbReference>
<dbReference type="GO" id="GO:2000022">
    <property type="term" value="P:regulation of jasmonic acid mediated signaling pathway"/>
    <property type="evidence" value="ECO:0007669"/>
    <property type="project" value="UniProtKB-UniRule"/>
</dbReference>
<dbReference type="GO" id="GO:0005634">
    <property type="term" value="C:nucleus"/>
    <property type="evidence" value="ECO:0007669"/>
    <property type="project" value="UniProtKB-SubCell"/>
</dbReference>
<proteinExistence type="inferred from homology"/>
<evidence type="ECO:0000313" key="6">
    <source>
        <dbReference type="Proteomes" id="UP001153555"/>
    </source>
</evidence>
<evidence type="ECO:0000256" key="2">
    <source>
        <dbReference type="RuleBase" id="RU369065"/>
    </source>
</evidence>
<accession>A0A9N7NMY0</accession>
<dbReference type="GO" id="GO:0009611">
    <property type="term" value="P:response to wounding"/>
    <property type="evidence" value="ECO:0007669"/>
    <property type="project" value="UniProtKB-UniRule"/>
</dbReference>
<evidence type="ECO:0000256" key="3">
    <source>
        <dbReference type="SAM" id="MobiDB-lite"/>
    </source>
</evidence>
<dbReference type="Proteomes" id="UP001153555">
    <property type="component" value="Unassembled WGS sequence"/>
</dbReference>
<name>A0A9N7NMY0_STRHE</name>
<evidence type="ECO:0000259" key="4">
    <source>
        <dbReference type="PROSITE" id="PS51320"/>
    </source>
</evidence>
<dbReference type="OrthoDB" id="1934352at2759"/>
<protein>
    <recommendedName>
        <fullName evidence="2">Protein TIFY</fullName>
    </recommendedName>
    <alternativeName>
        <fullName evidence="2">Jasmonate ZIM domain-containing protein</fullName>
    </alternativeName>
</protein>
<dbReference type="GO" id="GO:0031347">
    <property type="term" value="P:regulation of defense response"/>
    <property type="evidence" value="ECO:0007669"/>
    <property type="project" value="UniProtKB-UniRule"/>
</dbReference>
<dbReference type="InterPro" id="IPR040390">
    <property type="entry name" value="TIFY/JAZ"/>
</dbReference>
<evidence type="ECO:0000256" key="1">
    <source>
        <dbReference type="ARBA" id="ARBA00008614"/>
    </source>
</evidence>
<dbReference type="PANTHER" id="PTHR33077">
    <property type="entry name" value="PROTEIN TIFY 4A-RELATED-RELATED"/>
    <property type="match status" value="1"/>
</dbReference>
<feature type="domain" description="Tify" evidence="4">
    <location>
        <begin position="166"/>
        <end position="201"/>
    </location>
</feature>
<reference evidence="5" key="1">
    <citation type="submission" date="2019-12" db="EMBL/GenBank/DDBJ databases">
        <authorList>
            <person name="Scholes J."/>
        </authorList>
    </citation>
    <scope>NUCLEOTIDE SEQUENCE</scope>
</reference>
<comment type="similarity">
    <text evidence="1 2">Belongs to the TIFY/JAZ family.</text>
</comment>
<dbReference type="SMART" id="SM00979">
    <property type="entry name" value="TIFY"/>
    <property type="match status" value="1"/>
</dbReference>
<gene>
    <name evidence="5" type="ORF">SHERM_27445</name>
</gene>
<organism evidence="5 6">
    <name type="scientific">Striga hermonthica</name>
    <name type="common">Purple witchweed</name>
    <name type="synonym">Buchnera hermonthica</name>
    <dbReference type="NCBI Taxonomy" id="68872"/>
    <lineage>
        <taxon>Eukaryota</taxon>
        <taxon>Viridiplantae</taxon>
        <taxon>Streptophyta</taxon>
        <taxon>Embryophyta</taxon>
        <taxon>Tracheophyta</taxon>
        <taxon>Spermatophyta</taxon>
        <taxon>Magnoliopsida</taxon>
        <taxon>eudicotyledons</taxon>
        <taxon>Gunneridae</taxon>
        <taxon>Pentapetalae</taxon>
        <taxon>asterids</taxon>
        <taxon>lamiids</taxon>
        <taxon>Lamiales</taxon>
        <taxon>Orobanchaceae</taxon>
        <taxon>Buchnereae</taxon>
        <taxon>Striga</taxon>
    </lineage>
</organism>
<dbReference type="AlphaFoldDB" id="A0A9N7NMY0"/>
<dbReference type="EMBL" id="CACSLK010027833">
    <property type="protein sequence ID" value="CAA0832141.1"/>
    <property type="molecule type" value="Genomic_DNA"/>
</dbReference>
<feature type="compositionally biased region" description="Basic and acidic residues" evidence="3">
    <location>
        <begin position="17"/>
        <end position="33"/>
    </location>
</feature>
<keyword evidence="2" id="KW-1184">Jasmonic acid signaling pathway</keyword>
<keyword evidence="6" id="KW-1185">Reference proteome</keyword>
<comment type="domain">
    <text evidence="2">The jas domain is required for interaction with COI1.</text>
</comment>